<evidence type="ECO:0000313" key="1">
    <source>
        <dbReference type="EMBL" id="ODV73081.1"/>
    </source>
</evidence>
<protein>
    <submittedName>
        <fullName evidence="1">Uncharacterized protein</fullName>
    </submittedName>
</protein>
<evidence type="ECO:0000313" key="2">
    <source>
        <dbReference type="Proteomes" id="UP000094389"/>
    </source>
</evidence>
<dbReference type="GeneID" id="30989627"/>
<sequence length="56" mass="6468">CGCVLEEGVHGGSRWRRSYVPQGVDWSQWRWSMEVVNGSGQQRWSTQVINTDDQKT</sequence>
<proteinExistence type="predicted"/>
<reference evidence="1 2" key="1">
    <citation type="journal article" date="2016" name="Proc. Natl. Acad. Sci. U.S.A.">
        <title>Comparative genomics of biotechnologically important yeasts.</title>
        <authorList>
            <person name="Riley R."/>
            <person name="Haridas S."/>
            <person name="Wolfe K.H."/>
            <person name="Lopes M.R."/>
            <person name="Hittinger C.T."/>
            <person name="Goeker M."/>
            <person name="Salamov A.A."/>
            <person name="Wisecaver J.H."/>
            <person name="Long T.M."/>
            <person name="Calvey C.H."/>
            <person name="Aerts A.L."/>
            <person name="Barry K.W."/>
            <person name="Choi C."/>
            <person name="Clum A."/>
            <person name="Coughlan A.Y."/>
            <person name="Deshpande S."/>
            <person name="Douglass A.P."/>
            <person name="Hanson S.J."/>
            <person name="Klenk H.-P."/>
            <person name="LaButti K.M."/>
            <person name="Lapidus A."/>
            <person name="Lindquist E.A."/>
            <person name="Lipzen A.M."/>
            <person name="Meier-Kolthoff J.P."/>
            <person name="Ohm R.A."/>
            <person name="Otillar R.P."/>
            <person name="Pangilinan J.L."/>
            <person name="Peng Y."/>
            <person name="Rokas A."/>
            <person name="Rosa C.A."/>
            <person name="Scheuner C."/>
            <person name="Sibirny A.A."/>
            <person name="Slot J.C."/>
            <person name="Stielow J.B."/>
            <person name="Sun H."/>
            <person name="Kurtzman C.P."/>
            <person name="Blackwell M."/>
            <person name="Grigoriev I.V."/>
            <person name="Jeffries T.W."/>
        </authorList>
    </citation>
    <scope>NUCLEOTIDE SEQUENCE [LARGE SCALE GENOMIC DNA]</scope>
    <source>
        <strain evidence="2">ATCC 18201 / CBS 1600 / BCRC 20928 / JCM 3617 / NBRC 0987 / NRRL Y-1542</strain>
    </source>
</reference>
<dbReference type="AlphaFoldDB" id="A0A1E4S0S3"/>
<dbReference type="EMBL" id="KV453932">
    <property type="protein sequence ID" value="ODV73081.1"/>
    <property type="molecule type" value="Genomic_DNA"/>
</dbReference>
<organism evidence="1 2">
    <name type="scientific">Cyberlindnera jadinii (strain ATCC 18201 / CBS 1600 / BCRC 20928 / JCM 3617 / NBRC 0987 / NRRL Y-1542)</name>
    <name type="common">Torula yeast</name>
    <name type="synonym">Candida utilis</name>
    <dbReference type="NCBI Taxonomy" id="983966"/>
    <lineage>
        <taxon>Eukaryota</taxon>
        <taxon>Fungi</taxon>
        <taxon>Dikarya</taxon>
        <taxon>Ascomycota</taxon>
        <taxon>Saccharomycotina</taxon>
        <taxon>Saccharomycetes</taxon>
        <taxon>Phaffomycetales</taxon>
        <taxon>Phaffomycetaceae</taxon>
        <taxon>Cyberlindnera</taxon>
    </lineage>
</organism>
<keyword evidence="2" id="KW-1185">Reference proteome</keyword>
<dbReference type="RefSeq" id="XP_020070120.1">
    <property type="nucleotide sequence ID" value="XM_020215231.1"/>
</dbReference>
<accession>A0A1E4S0S3</accession>
<feature type="non-terminal residue" evidence="1">
    <location>
        <position position="1"/>
    </location>
</feature>
<gene>
    <name evidence="1" type="ORF">CYBJADRAFT_168143</name>
</gene>
<dbReference type="Proteomes" id="UP000094389">
    <property type="component" value="Unassembled WGS sequence"/>
</dbReference>
<name>A0A1E4S0S3_CYBJN</name>